<evidence type="ECO:0000313" key="1">
    <source>
        <dbReference type="EMBL" id="QTA89617.1"/>
    </source>
</evidence>
<dbReference type="EMBL" id="CP061800">
    <property type="protein sequence ID" value="QTA89617.1"/>
    <property type="molecule type" value="Genomic_DNA"/>
</dbReference>
<dbReference type="KEGG" id="dmm:dnm_056730"/>
<dbReference type="AlphaFoldDB" id="A0A975BQ34"/>
<evidence type="ECO:0000313" key="2">
    <source>
        <dbReference type="Proteomes" id="UP000663722"/>
    </source>
</evidence>
<keyword evidence="2" id="KW-1185">Reference proteome</keyword>
<protein>
    <submittedName>
        <fullName evidence="1">Uncharacterized protein</fullName>
    </submittedName>
</protein>
<dbReference type="Proteomes" id="UP000663722">
    <property type="component" value="Chromosome"/>
</dbReference>
<sequence length="72" mass="8382">MIHEAEPRVCVPRRSLGTSKKKFPSLSGYIFKKNFIFCGDGRKLLGKAFFENKGQSHCWLRQSDKIMNPHRK</sequence>
<accession>A0A975BQ34</accession>
<proteinExistence type="predicted"/>
<name>A0A975BQ34_9BACT</name>
<gene>
    <name evidence="1" type="ORF">dnm_056730</name>
</gene>
<reference evidence="1" key="1">
    <citation type="journal article" date="2021" name="Microb. Physiol.">
        <title>Proteogenomic Insights into the Physiology of Marine, Sulfate-Reducing, Filamentous Desulfonema limicola and Desulfonema magnum.</title>
        <authorList>
            <person name="Schnaars V."/>
            <person name="Wohlbrand L."/>
            <person name="Scheve S."/>
            <person name="Hinrichs C."/>
            <person name="Reinhardt R."/>
            <person name="Rabus R."/>
        </authorList>
    </citation>
    <scope>NUCLEOTIDE SEQUENCE</scope>
    <source>
        <strain evidence="1">4be13</strain>
    </source>
</reference>
<organism evidence="1 2">
    <name type="scientific">Desulfonema magnum</name>
    <dbReference type="NCBI Taxonomy" id="45655"/>
    <lineage>
        <taxon>Bacteria</taxon>
        <taxon>Pseudomonadati</taxon>
        <taxon>Thermodesulfobacteriota</taxon>
        <taxon>Desulfobacteria</taxon>
        <taxon>Desulfobacterales</taxon>
        <taxon>Desulfococcaceae</taxon>
        <taxon>Desulfonema</taxon>
    </lineage>
</organism>